<dbReference type="Gene3D" id="2.40.40.20">
    <property type="match status" value="1"/>
</dbReference>
<dbReference type="Gene3D" id="3.40.228.10">
    <property type="entry name" value="Dimethylsulfoxide Reductase, domain 2"/>
    <property type="match status" value="2"/>
</dbReference>
<comment type="subcellular location">
    <subcellularLocation>
        <location evidence="2">Cell envelope</location>
    </subcellularLocation>
</comment>
<sequence>MPSLGTSFGRGAATMALWDLANSDWVITMGSNMAENHPIAFRFLVEAKRRGATLVHVDPRYTRTGANCDIHAPIRSGSDIAFLGGMIHYILEGDHWFRDFALAYTNIAHIIEDAYADPEQGDGVFSGFDPQQGDYSEESWQYKGKIVPSPIAEHRVQGEQKGAQSESMAEGPPPQDPTLQHPNCVYQIMRRHYARYTPEMVEQVTGCPRETFLSICELVAQNSGRDRTGAFAYAVGWTHHTYGVQIIRAATIVQSLLGNVGRPGGGIMALRGHTSIQGSTDIPTLYNMLPTYLPQPNAFHDHATLDRYIASETPATGWWHNFPKYIVSLLKAWYGENATAANEWGYQHIPKLTGDVSQLPMTLAMSNGVVKGQFFIGQNPVVGAVNTALVEKGLARLEWMVVRDIAMTETANFWQKGNRIQRGEARPEEIGTEVFFFPAALAAEKGGTVTNTSRLVQWHDAVCEPPGSSRSDLWFIYHLGRRLKQLYAGSTAPRDRAIQALTWDYPMMGDKQEPDAEAVLQEINGYTVADRKLVPNYQALKDDGSTACGGWMYSGVFPKEGQNQARSRRPDKPGGPGSHLGWAFAWPSNRRTLYNRASADPEGRPWSERKKMIWWDEGQGKWTGLDVPDFEPEKRPDYRPDWSKNPHGMEALGGADPFIMEPDGQSMLFVPSGLKDGPLPTYYEPLESPVRNPFYRQQANPTAKIWEQPGNELHGIGDPRFPYVLTTFRLTELHCGGVMSRIAPHTAELQPEAFVELPPELARELGIEHLGWTTLSTLRGEVEMRAMVTERLTPFEINGRRVYQIGVPWVYGWEGYARGDVANVLLAITGDANTSIHTTKALTCNLRAGRRAGTRSGPDAG</sequence>
<keyword evidence="4" id="KW-0408">Iron</keyword>
<evidence type="ECO:0000256" key="1">
    <source>
        <dbReference type="ARBA" id="ARBA00001966"/>
    </source>
</evidence>
<evidence type="ECO:0000256" key="7">
    <source>
        <dbReference type="SAM" id="MobiDB-lite"/>
    </source>
</evidence>
<keyword evidence="4" id="KW-0004">4Fe-4S</keyword>
<comment type="similarity">
    <text evidence="3">Belongs to the prokaryotic molybdopterin-containing oxidoreductase family.</text>
</comment>
<feature type="region of interest" description="Disordered" evidence="7">
    <location>
        <begin position="151"/>
        <end position="179"/>
    </location>
</feature>
<proteinExistence type="inferred from homology"/>
<comment type="caution">
    <text evidence="10">The sequence shown here is derived from an EMBL/GenBank/DDBJ whole genome shotgun (WGS) entry which is preliminary data.</text>
</comment>
<dbReference type="SUPFAM" id="SSF53706">
    <property type="entry name" value="Formate dehydrogenase/DMSO reductase, domains 1-3"/>
    <property type="match status" value="1"/>
</dbReference>
<evidence type="ECO:0000256" key="2">
    <source>
        <dbReference type="ARBA" id="ARBA00004196"/>
    </source>
</evidence>
<evidence type="ECO:0000313" key="10">
    <source>
        <dbReference type="EMBL" id="MBL6458722.1"/>
    </source>
</evidence>
<keyword evidence="11" id="KW-1185">Reference proteome</keyword>
<evidence type="ECO:0000259" key="8">
    <source>
        <dbReference type="Pfam" id="PF00384"/>
    </source>
</evidence>
<dbReference type="Pfam" id="PF00384">
    <property type="entry name" value="Molybdopterin"/>
    <property type="match status" value="1"/>
</dbReference>
<dbReference type="InterPro" id="IPR006656">
    <property type="entry name" value="Mopterin_OxRdtase"/>
</dbReference>
<feature type="domain" description="Molybdopterin oxidoreductase" evidence="8">
    <location>
        <begin position="15"/>
        <end position="413"/>
    </location>
</feature>
<feature type="domain" description="Molybdopterin dinucleotide-binding" evidence="9">
    <location>
        <begin position="724"/>
        <end position="794"/>
    </location>
</feature>
<evidence type="ECO:0000259" key="9">
    <source>
        <dbReference type="Pfam" id="PF01568"/>
    </source>
</evidence>
<keyword evidence="5" id="KW-0479">Metal-binding</keyword>
<keyword evidence="6" id="KW-0560">Oxidoreductase</keyword>
<dbReference type="EMBL" id="JAEUXJ010000018">
    <property type="protein sequence ID" value="MBL6458722.1"/>
    <property type="molecule type" value="Genomic_DNA"/>
</dbReference>
<evidence type="ECO:0000256" key="4">
    <source>
        <dbReference type="ARBA" id="ARBA00022485"/>
    </source>
</evidence>
<gene>
    <name evidence="10" type="ORF">JMJ55_25640</name>
</gene>
<dbReference type="Gene3D" id="3.40.50.740">
    <property type="match status" value="1"/>
</dbReference>
<evidence type="ECO:0000256" key="6">
    <source>
        <dbReference type="ARBA" id="ARBA00023002"/>
    </source>
</evidence>
<dbReference type="InterPro" id="IPR009010">
    <property type="entry name" value="Asp_de-COase-like_dom_sf"/>
</dbReference>
<protein>
    <submittedName>
        <fullName evidence="10">Molybdopterin-dependent oxidoreductase</fullName>
    </submittedName>
</protein>
<dbReference type="InterPro" id="IPR006657">
    <property type="entry name" value="MoPterin_dinucl-bd_dom"/>
</dbReference>
<dbReference type="Pfam" id="PF01568">
    <property type="entry name" value="Molydop_binding"/>
    <property type="match status" value="1"/>
</dbReference>
<dbReference type="SUPFAM" id="SSF50692">
    <property type="entry name" value="ADC-like"/>
    <property type="match status" value="1"/>
</dbReference>
<evidence type="ECO:0000256" key="3">
    <source>
        <dbReference type="ARBA" id="ARBA00010312"/>
    </source>
</evidence>
<evidence type="ECO:0000313" key="11">
    <source>
        <dbReference type="Proteomes" id="UP000606490"/>
    </source>
</evidence>
<dbReference type="PANTHER" id="PTHR43598:SF1">
    <property type="entry name" value="FORMATE DEHYDROGENASE-O MAJOR SUBUNIT"/>
    <property type="match status" value="1"/>
</dbReference>
<accession>A0ABS1VBM0</accession>
<dbReference type="PANTHER" id="PTHR43598">
    <property type="entry name" value="TUNGSTEN-CONTAINING FORMYLMETHANOFURAN DEHYDROGENASE 2 SUBUNIT B"/>
    <property type="match status" value="1"/>
</dbReference>
<name>A0ABS1VBM0_9PROT</name>
<organism evidence="10 11">
    <name type="scientific">Belnapia mucosa</name>
    <dbReference type="NCBI Taxonomy" id="2804532"/>
    <lineage>
        <taxon>Bacteria</taxon>
        <taxon>Pseudomonadati</taxon>
        <taxon>Pseudomonadota</taxon>
        <taxon>Alphaproteobacteria</taxon>
        <taxon>Acetobacterales</taxon>
        <taxon>Roseomonadaceae</taxon>
        <taxon>Belnapia</taxon>
    </lineage>
</organism>
<comment type="cofactor">
    <cofactor evidence="1">
        <name>[4Fe-4S] cluster</name>
        <dbReference type="ChEBI" id="CHEBI:49883"/>
    </cofactor>
</comment>
<dbReference type="Proteomes" id="UP000606490">
    <property type="component" value="Unassembled WGS sequence"/>
</dbReference>
<reference evidence="10 11" key="1">
    <citation type="submission" date="2021-01" db="EMBL/GenBank/DDBJ databases">
        <title>Belnapia mucosa sp. nov. and Belnapia arida sp. nov., isolated from the Tabernas Desert (Almeria, Spain).</title>
        <authorList>
            <person name="Molina-Menor E."/>
            <person name="Vidal-Verdu A."/>
            <person name="Calonge A."/>
            <person name="Satari L."/>
            <person name="Pereto Magraner J."/>
            <person name="Porcar Miralles M."/>
        </authorList>
    </citation>
    <scope>NUCLEOTIDE SEQUENCE [LARGE SCALE GENOMIC DNA]</scope>
    <source>
        <strain evidence="10 11">T6</strain>
    </source>
</reference>
<evidence type="ECO:0000256" key="5">
    <source>
        <dbReference type="ARBA" id="ARBA00022723"/>
    </source>
</evidence>
<feature type="region of interest" description="Disordered" evidence="7">
    <location>
        <begin position="560"/>
        <end position="581"/>
    </location>
</feature>
<keyword evidence="4" id="KW-0411">Iron-sulfur</keyword>